<evidence type="ECO:0000313" key="9">
    <source>
        <dbReference type="EMBL" id="MDO6423700.1"/>
    </source>
</evidence>
<dbReference type="CDD" id="cd00567">
    <property type="entry name" value="ACAD"/>
    <property type="match status" value="1"/>
</dbReference>
<dbReference type="EMBL" id="JAUOPB010000010">
    <property type="protein sequence ID" value="MDO6423700.1"/>
    <property type="molecule type" value="Genomic_DNA"/>
</dbReference>
<keyword evidence="5" id="KW-0560">Oxidoreductase</keyword>
<dbReference type="Pfam" id="PF02770">
    <property type="entry name" value="Acyl-CoA_dh_M"/>
    <property type="match status" value="1"/>
</dbReference>
<dbReference type="Gene3D" id="1.20.140.10">
    <property type="entry name" value="Butyryl-CoA Dehydrogenase, subunit A, domain 3"/>
    <property type="match status" value="1"/>
</dbReference>
<keyword evidence="4 5" id="KW-0274">FAD</keyword>
<comment type="similarity">
    <text evidence="2 5">Belongs to the acyl-CoA dehydrogenase family.</text>
</comment>
<evidence type="ECO:0000256" key="5">
    <source>
        <dbReference type="RuleBase" id="RU362125"/>
    </source>
</evidence>
<feature type="domain" description="Acyl-CoA dehydrogenase/oxidase N-terminal" evidence="8">
    <location>
        <begin position="6"/>
        <end position="114"/>
    </location>
</feature>
<comment type="caution">
    <text evidence="9">The sequence shown here is derived from an EMBL/GenBank/DDBJ whole genome shotgun (WGS) entry which is preliminary data.</text>
</comment>
<dbReference type="InterPro" id="IPR037069">
    <property type="entry name" value="AcylCoA_DH/ox_N_sf"/>
</dbReference>
<dbReference type="PROSITE" id="PS00072">
    <property type="entry name" value="ACYL_COA_DH_1"/>
    <property type="match status" value="1"/>
</dbReference>
<dbReference type="RefSeq" id="WP_303493286.1">
    <property type="nucleotide sequence ID" value="NZ_JAUOPB010000010.1"/>
</dbReference>
<dbReference type="AlphaFoldDB" id="A0AAW7X7Z6"/>
<evidence type="ECO:0000256" key="1">
    <source>
        <dbReference type="ARBA" id="ARBA00001974"/>
    </source>
</evidence>
<evidence type="ECO:0000259" key="7">
    <source>
        <dbReference type="Pfam" id="PF02770"/>
    </source>
</evidence>
<evidence type="ECO:0000259" key="8">
    <source>
        <dbReference type="Pfam" id="PF02771"/>
    </source>
</evidence>
<evidence type="ECO:0000256" key="2">
    <source>
        <dbReference type="ARBA" id="ARBA00009347"/>
    </source>
</evidence>
<dbReference type="GO" id="GO:0050660">
    <property type="term" value="F:flavin adenine dinucleotide binding"/>
    <property type="evidence" value="ECO:0007669"/>
    <property type="project" value="InterPro"/>
</dbReference>
<accession>A0AAW7X7Z6</accession>
<dbReference type="InterPro" id="IPR009100">
    <property type="entry name" value="AcylCoA_DH/oxidase_NM_dom_sf"/>
</dbReference>
<dbReference type="InterPro" id="IPR036250">
    <property type="entry name" value="AcylCo_DH-like_C"/>
</dbReference>
<dbReference type="InterPro" id="IPR006089">
    <property type="entry name" value="Acyl-CoA_DH_CS"/>
</dbReference>
<dbReference type="Pfam" id="PF00441">
    <property type="entry name" value="Acyl-CoA_dh_1"/>
    <property type="match status" value="1"/>
</dbReference>
<reference evidence="9" key="1">
    <citation type="submission" date="2023-07" db="EMBL/GenBank/DDBJ databases">
        <title>Genome content predicts the carbon catabolic preferences of heterotrophic bacteria.</title>
        <authorList>
            <person name="Gralka M."/>
        </authorList>
    </citation>
    <scope>NUCLEOTIDE SEQUENCE</scope>
    <source>
        <strain evidence="9">I3M17_2</strain>
    </source>
</reference>
<dbReference type="SUPFAM" id="SSF47203">
    <property type="entry name" value="Acyl-CoA dehydrogenase C-terminal domain-like"/>
    <property type="match status" value="1"/>
</dbReference>
<dbReference type="Proteomes" id="UP001169760">
    <property type="component" value="Unassembled WGS sequence"/>
</dbReference>
<dbReference type="Gene3D" id="2.40.110.10">
    <property type="entry name" value="Butyryl-CoA Dehydrogenase, subunit A, domain 2"/>
    <property type="match status" value="1"/>
</dbReference>
<name>A0AAW7X7Z6_9GAMM</name>
<keyword evidence="3 5" id="KW-0285">Flavoprotein</keyword>
<feature type="domain" description="Acyl-CoA dehydrogenase/oxidase C-terminal" evidence="6">
    <location>
        <begin position="224"/>
        <end position="363"/>
    </location>
</feature>
<dbReference type="GO" id="GO:0003995">
    <property type="term" value="F:acyl-CoA dehydrogenase activity"/>
    <property type="evidence" value="ECO:0007669"/>
    <property type="project" value="InterPro"/>
</dbReference>
<feature type="domain" description="Acyl-CoA oxidase/dehydrogenase middle" evidence="7">
    <location>
        <begin position="119"/>
        <end position="203"/>
    </location>
</feature>
<protein>
    <submittedName>
        <fullName evidence="9">Acyl-CoA dehydrogenase family protein</fullName>
    </submittedName>
</protein>
<comment type="cofactor">
    <cofactor evidence="1 5">
        <name>FAD</name>
        <dbReference type="ChEBI" id="CHEBI:57692"/>
    </cofactor>
</comment>
<dbReference type="Pfam" id="PF02771">
    <property type="entry name" value="Acyl-CoA_dh_N"/>
    <property type="match status" value="1"/>
</dbReference>
<sequence length="365" mass="39347">MKIQDHAFAADLQNWISEHLSPYTPTSKAEKLVSIHSLVRELAQSNLLTRGWPAPYGDNDIRKQLYLHFSLARQALGAVGLCLASHIDIGARGLLDKGSPALIDKWLPKALTGDAIFSLAMTEPDAGSDLQGIQFTANKSEEGWILNGVKRGITNLPFADAALVLARTNACRSPFSYSLFLVPIETAGITREQAVPTLAYHGCLGGISAKDAVIPLDNLIGPFGAGLMLLMKHLETERLFVSARMLGISTYLIEELILHTRNSPQCALQADNVARLKMQLMAFEAYFETCVNAFEEGELSAKDSAALKYMGSSLLKSASNTLADYSGAQGYLRGTPAIRFTTEAMGLALAGGSEEIMLSIIGNTL</sequence>
<evidence type="ECO:0000313" key="10">
    <source>
        <dbReference type="Proteomes" id="UP001169760"/>
    </source>
</evidence>
<evidence type="ECO:0000256" key="4">
    <source>
        <dbReference type="ARBA" id="ARBA00022827"/>
    </source>
</evidence>
<dbReference type="PANTHER" id="PTHR43884">
    <property type="entry name" value="ACYL-COA DEHYDROGENASE"/>
    <property type="match status" value="1"/>
</dbReference>
<proteinExistence type="inferred from homology"/>
<gene>
    <name evidence="9" type="ORF">Q4521_14555</name>
</gene>
<dbReference type="InterPro" id="IPR009075">
    <property type="entry name" value="AcylCo_DH/oxidase_C"/>
</dbReference>
<dbReference type="Gene3D" id="1.10.540.10">
    <property type="entry name" value="Acyl-CoA dehydrogenase/oxidase, N-terminal domain"/>
    <property type="match status" value="1"/>
</dbReference>
<dbReference type="InterPro" id="IPR013786">
    <property type="entry name" value="AcylCoA_DH/ox_N"/>
</dbReference>
<dbReference type="PANTHER" id="PTHR43884:SF12">
    <property type="entry name" value="ISOVALERYL-COA DEHYDROGENASE, MITOCHONDRIAL-RELATED"/>
    <property type="match status" value="1"/>
</dbReference>
<dbReference type="InterPro" id="IPR046373">
    <property type="entry name" value="Acyl-CoA_Oxase/DH_mid-dom_sf"/>
</dbReference>
<evidence type="ECO:0000259" key="6">
    <source>
        <dbReference type="Pfam" id="PF00441"/>
    </source>
</evidence>
<evidence type="ECO:0000256" key="3">
    <source>
        <dbReference type="ARBA" id="ARBA00022630"/>
    </source>
</evidence>
<organism evidence="9 10">
    <name type="scientific">Saccharophagus degradans</name>
    <dbReference type="NCBI Taxonomy" id="86304"/>
    <lineage>
        <taxon>Bacteria</taxon>
        <taxon>Pseudomonadati</taxon>
        <taxon>Pseudomonadota</taxon>
        <taxon>Gammaproteobacteria</taxon>
        <taxon>Cellvibrionales</taxon>
        <taxon>Cellvibrionaceae</taxon>
        <taxon>Saccharophagus</taxon>
    </lineage>
</organism>
<dbReference type="InterPro" id="IPR006091">
    <property type="entry name" value="Acyl-CoA_Oxase/DH_mid-dom"/>
</dbReference>
<dbReference type="SUPFAM" id="SSF56645">
    <property type="entry name" value="Acyl-CoA dehydrogenase NM domain-like"/>
    <property type="match status" value="1"/>
</dbReference>